<dbReference type="Gene3D" id="3.10.129.110">
    <property type="entry name" value="Polyketide synthase dehydratase"/>
    <property type="match status" value="1"/>
</dbReference>
<dbReference type="Pfam" id="PF14765">
    <property type="entry name" value="PS-DH"/>
    <property type="match status" value="1"/>
</dbReference>
<dbReference type="InterPro" id="IPR014031">
    <property type="entry name" value="Ketoacyl_synth_C"/>
</dbReference>
<organism evidence="9 10">
    <name type="scientific">Sulfitobacter sediminis</name>
    <dbReference type="NCBI Taxonomy" id="3234186"/>
    <lineage>
        <taxon>Bacteria</taxon>
        <taxon>Pseudomonadati</taxon>
        <taxon>Pseudomonadota</taxon>
        <taxon>Alphaproteobacteria</taxon>
        <taxon>Rhodobacterales</taxon>
        <taxon>Roseobacteraceae</taxon>
        <taxon>Sulfitobacter</taxon>
    </lineage>
</organism>
<dbReference type="PANTHER" id="PTHR43775:SF51">
    <property type="entry name" value="INACTIVE PHENOLPHTHIOCEROL SYNTHESIS POLYKETIDE SYNTHASE TYPE I PKS1-RELATED"/>
    <property type="match status" value="1"/>
</dbReference>
<dbReference type="Pfam" id="PF21394">
    <property type="entry name" value="Beta-ketacyl_N"/>
    <property type="match status" value="1"/>
</dbReference>
<dbReference type="PROSITE" id="PS00606">
    <property type="entry name" value="KS3_1"/>
    <property type="match status" value="1"/>
</dbReference>
<dbReference type="InterPro" id="IPR014043">
    <property type="entry name" value="Acyl_transferase_dom"/>
</dbReference>
<dbReference type="InterPro" id="IPR020806">
    <property type="entry name" value="PKS_PP-bd"/>
</dbReference>
<dbReference type="Pfam" id="PF21089">
    <property type="entry name" value="PKS_DH_N"/>
    <property type="match status" value="1"/>
</dbReference>
<dbReference type="InterPro" id="IPR001227">
    <property type="entry name" value="Ac_transferase_dom_sf"/>
</dbReference>
<dbReference type="Gene3D" id="3.40.50.1820">
    <property type="entry name" value="alpha/beta hydrolase"/>
    <property type="match status" value="1"/>
</dbReference>
<dbReference type="SMART" id="SM00826">
    <property type="entry name" value="PKS_DH"/>
    <property type="match status" value="1"/>
</dbReference>
<evidence type="ECO:0000256" key="3">
    <source>
        <dbReference type="ARBA" id="ARBA00022679"/>
    </source>
</evidence>
<evidence type="ECO:0000256" key="2">
    <source>
        <dbReference type="ARBA" id="ARBA00022553"/>
    </source>
</evidence>
<keyword evidence="10" id="KW-1185">Reference proteome</keyword>
<feature type="region of interest" description="C-terminal hotdog fold" evidence="4">
    <location>
        <begin position="1528"/>
        <end position="1676"/>
    </location>
</feature>
<evidence type="ECO:0000259" key="8">
    <source>
        <dbReference type="PROSITE" id="PS52019"/>
    </source>
</evidence>
<feature type="active site" description="Proton acceptor; for dehydratase activity" evidence="4">
    <location>
        <position position="1421"/>
    </location>
</feature>
<evidence type="ECO:0000256" key="4">
    <source>
        <dbReference type="PROSITE-ProRule" id="PRU01363"/>
    </source>
</evidence>
<evidence type="ECO:0000256" key="5">
    <source>
        <dbReference type="SAM" id="MobiDB-lite"/>
    </source>
</evidence>
<dbReference type="SUPFAM" id="SSF55048">
    <property type="entry name" value="Probable ACP-binding domain of malonyl-CoA ACP transacylase"/>
    <property type="match status" value="1"/>
</dbReference>
<dbReference type="PROSITE" id="PS52019">
    <property type="entry name" value="PKS_MFAS_DH"/>
    <property type="match status" value="1"/>
</dbReference>
<dbReference type="PROSITE" id="PS50075">
    <property type="entry name" value="CARRIER"/>
    <property type="match status" value="1"/>
</dbReference>
<protein>
    <submittedName>
        <fullName evidence="9">Beta-ketoacyl synthase N-terminal-like domain-containing protein</fullName>
    </submittedName>
</protein>
<evidence type="ECO:0000256" key="1">
    <source>
        <dbReference type="ARBA" id="ARBA00022450"/>
    </source>
</evidence>
<keyword evidence="1" id="KW-0596">Phosphopantetheine</keyword>
<dbReference type="SMART" id="SM00822">
    <property type="entry name" value="PKS_KR"/>
    <property type="match status" value="1"/>
</dbReference>
<evidence type="ECO:0000259" key="7">
    <source>
        <dbReference type="PROSITE" id="PS52004"/>
    </source>
</evidence>
<evidence type="ECO:0000259" key="6">
    <source>
        <dbReference type="PROSITE" id="PS50075"/>
    </source>
</evidence>
<dbReference type="InterPro" id="IPR036736">
    <property type="entry name" value="ACP-like_sf"/>
</dbReference>
<dbReference type="SUPFAM" id="SSF52151">
    <property type="entry name" value="FabD/lysophospholipase-like"/>
    <property type="match status" value="1"/>
</dbReference>
<dbReference type="InterPro" id="IPR020802">
    <property type="entry name" value="TesA-like"/>
</dbReference>
<dbReference type="PANTHER" id="PTHR43775">
    <property type="entry name" value="FATTY ACID SYNTHASE"/>
    <property type="match status" value="1"/>
</dbReference>
<dbReference type="Pfam" id="PF00975">
    <property type="entry name" value="Thioesterase"/>
    <property type="match status" value="1"/>
</dbReference>
<accession>A0ABV3RJ18</accession>
<dbReference type="InterPro" id="IPR020807">
    <property type="entry name" value="PKS_DH"/>
</dbReference>
<dbReference type="InterPro" id="IPR029058">
    <property type="entry name" value="AB_hydrolase_fold"/>
</dbReference>
<dbReference type="InterPro" id="IPR001031">
    <property type="entry name" value="Thioesterase"/>
</dbReference>
<dbReference type="InterPro" id="IPR014030">
    <property type="entry name" value="Ketoacyl_synth_N"/>
</dbReference>
<dbReference type="InterPro" id="IPR018201">
    <property type="entry name" value="Ketoacyl_synth_AS"/>
</dbReference>
<proteinExistence type="predicted"/>
<dbReference type="InterPro" id="IPR042104">
    <property type="entry name" value="PKS_dehydratase_sf"/>
</dbReference>
<dbReference type="SUPFAM" id="SSF53474">
    <property type="entry name" value="alpha/beta-Hydrolases"/>
    <property type="match status" value="1"/>
</dbReference>
<feature type="region of interest" description="N-terminal hotdog fold" evidence="4">
    <location>
        <begin position="1387"/>
        <end position="1514"/>
    </location>
</feature>
<keyword evidence="2" id="KW-0597">Phosphoprotein</keyword>
<evidence type="ECO:0000313" key="10">
    <source>
        <dbReference type="Proteomes" id="UP001556098"/>
    </source>
</evidence>
<dbReference type="InterPro" id="IPR020841">
    <property type="entry name" value="PKS_Beta-ketoAc_synthase_dom"/>
</dbReference>
<name>A0ABV3RJ18_9RHOB</name>
<dbReference type="InterPro" id="IPR009081">
    <property type="entry name" value="PP-bd_ACP"/>
</dbReference>
<dbReference type="InterPro" id="IPR049551">
    <property type="entry name" value="PKS_DH_C"/>
</dbReference>
<dbReference type="Proteomes" id="UP001556098">
    <property type="component" value="Unassembled WGS sequence"/>
</dbReference>
<dbReference type="Gene3D" id="3.40.50.720">
    <property type="entry name" value="NAD(P)-binding Rossmann-like Domain"/>
    <property type="match status" value="1"/>
</dbReference>
<reference evidence="9 10" key="1">
    <citation type="submission" date="2024-07" db="EMBL/GenBank/DDBJ databases">
        <title>Marimonas sp.nov., isolated from tidal-flat sediment.</title>
        <authorList>
            <person name="Jayan J.N."/>
            <person name="Lee S.S."/>
        </authorList>
    </citation>
    <scope>NUCLEOTIDE SEQUENCE [LARGE SCALE GENOMIC DNA]</scope>
    <source>
        <strain evidence="9 10">MJW-29</strain>
    </source>
</reference>
<dbReference type="Gene3D" id="3.30.70.3290">
    <property type="match status" value="1"/>
</dbReference>
<gene>
    <name evidence="9" type="ORF">AB2B41_05020</name>
</gene>
<dbReference type="Gene3D" id="3.40.47.10">
    <property type="match status" value="1"/>
</dbReference>
<dbReference type="InterPro" id="IPR016035">
    <property type="entry name" value="Acyl_Trfase/lysoPLipase"/>
</dbReference>
<dbReference type="Pfam" id="PF00698">
    <property type="entry name" value="Acyl_transf_1"/>
    <property type="match status" value="1"/>
</dbReference>
<dbReference type="SMART" id="SM00823">
    <property type="entry name" value="PKS_PP"/>
    <property type="match status" value="1"/>
</dbReference>
<dbReference type="CDD" id="cd00833">
    <property type="entry name" value="PKS"/>
    <property type="match status" value="1"/>
</dbReference>
<feature type="domain" description="Carrier" evidence="6">
    <location>
        <begin position="1770"/>
        <end position="1845"/>
    </location>
</feature>
<evidence type="ECO:0000313" key="9">
    <source>
        <dbReference type="EMBL" id="MEW9918951.1"/>
    </source>
</evidence>
<dbReference type="SUPFAM" id="SSF47336">
    <property type="entry name" value="ACP-like"/>
    <property type="match status" value="1"/>
</dbReference>
<dbReference type="Gene3D" id="1.10.1200.10">
    <property type="entry name" value="ACP-like"/>
    <property type="match status" value="1"/>
</dbReference>
<dbReference type="PROSITE" id="PS52004">
    <property type="entry name" value="KS3_2"/>
    <property type="match status" value="1"/>
</dbReference>
<feature type="active site" description="Proton donor; for dehydratase activity" evidence="4">
    <location>
        <position position="1592"/>
    </location>
</feature>
<dbReference type="SMART" id="SM00827">
    <property type="entry name" value="PKS_AT"/>
    <property type="match status" value="1"/>
</dbReference>
<dbReference type="CDD" id="cd08953">
    <property type="entry name" value="KR_2_SDR_x"/>
    <property type="match status" value="1"/>
</dbReference>
<sequence>MSPVRDDDIAIVGMGINVPGAASVDSYWSNLRDGVESIRRLSEQVLLDNGESPENIARKNYVPAAAVLDGFDTFDADFFGFSPKDAAILDPQHRKFLEVAWEAMEQAGHPPETISGPIGVYAGCGMGSYFYFNICSNPDLVDDVGMFLLRHTGNDKDFLSTRVSHVFDLHGPSINLQTACSTSLVAIHYACQALRAGEIDMALAGGVTIELPHGRGYEFKENEILSPDGHCHAFDHRAQGTVFGSGAGCVALRRLKDAIADGDHIWAVIRGSAVNNDGAQKAGYLAPSVDGQTQAIAKALSDAGVAAQSIGMVECHGTGTYLGDPIEVAALTEAYRAETDAVDFCRIGSVKTNIGHLDTAAGIAGLAKATLALKNGQIPPSLGYETPNPAIPFEGSPFRVNDTLTDWQAGATPRRAAVNALGVGGTNAHMILEEAPPRAASEESDWPFHCLTISGGSKAALDANAAALATHLRAHPEQPLADVAFTLKNGRRAFDKRRVVVAESHEEAARLLEEGDTRRVFTHDALGENPEVVFMFPGGGAQYAGMARDLYETEPEFAEWMDRGLDHLAPQLDYDIRALWLPEADQIEAANETLKKPSVQLPLIAIVEYALAKLWMSWGVEPGAMVGHSMGENVAACLAGVMRFEDLIDLVLLRGRLFDEVPAGGMLSISAPLSAIEPLLGDDLDIASVNAPELIAVSGPQAALDTMQKRLEEAGLEYQRIAIDIAAHSRMLEPILARYGDFLAKLDLQAPQTPVISNRSGQPLTAAEATSPDYWVGQLRNTVRFADCVTTLAAPAKRVFLEVGPGKALSSLAQMNDSVAPGQVISSLRHPEQDIADDMYFISVIGRLWACGVEADWSQIWGEAKRHRVVLPTYQFQRAKYFIEPGKAASKPAQPLLKRLENIEDWASVPAWRPRFADTDLDVNTELGDAPQTWLFFADDAGRAGPVKARLSAAGHRVISARAGDGFAQVGEHAYTLAAEQGRTGYDQLIASLKERDLMPDRIAHFWLADDHVPPRLGSSAFDRNLEQGFWSLTWLSQALAEAGIEKPLHLSVFTAGAAQVRDEAVSSPEEALIAGPVGVIAREIPGVTAAQIDLEPIRAEAPKKAGWFAKPAPELAVDETLTDRLLEGLMAARANIVAAHRGEKRFEMGYRSVPLPVTEEDSFRDGGTYLITGGFGGIGQTLAADILRRHKATVVLLSRDAIPERTAWKAYLDRHGTTDRSARRMRAVMRLEDIAKDRGGQIEVAHADVANLAQMRKVIDDLTTRHGGLTGVIHAAGVLDDAPVLAKTDAQMDAVLSPKVQGLRVIDQLLPDGTLELLVLFSSTSTATRNAGQTDYVAANAWLNTFAAARRGGATRVVAVNWGIWADVGMAAAALGGGASDVLPPRPIDAAVIKTSGADAAGDPVFTAPLKAENWLLDQHRTKDGKAILPGTGFVEMLAEAAIALGLTGVDIRDLYFLRALPVDDNAAREMQITLRPEGTGFTAEMRSDCMLQGRAGWQLHAQAHLSPVGERAENHVDLAAIEARCTKRETAQTGDRLRSPQEAHLDFGPRWHVLRETALGDGEGIAHLALPEEVRDDLDKGHLLHAGLMDLATGWAIALAPGYAPAHLWVPVSYGLIRVHAPLPAEVRSWVRLSEGQNGEGFVSFDVMICGTQGHVLVEVRDFAMKRLEGGFVSTPLTPAEVRFADEGQEERHLSAAEERLAYLVSQGIRAQEGPEALRRALRLGRPQVMVSSLPLDGLIAQADQPPQEQAGSGQSFERPDLDGSYVAPRNGIEERLAAIWENLLGVSPVGVEDSFFDLGGHSLIAVRLFAQVKRELKVEFPISVLFDAPTIAKCAALIAAETGDIEGGSETSQEAAPVQKFEFIVPLNQSKHQDATPLFVVAGMFGNVLNLRHLGLQVGAERPVYGVQARGLIGDTPPHDDVIEAARDYISEIRRVQPEGPYLIAGYSGGGVTAYEIAQQLRAAAQEVAVLALFDTPLPVRPSLTRPDKALIKLAELRAKGPGYLIDWAKARWAWEMQKRAGTSDTDASDGGFNDLKVQAGFLAGVAKYDTPTWDGPLTLFRPAPDRHWKVTGGRWVSAEKEYVFEDNDWRKYAPHMEVIEVPGDHDSMMLAPNVITLAHELREIIADALEQWDDTWQQATAAE</sequence>
<feature type="domain" description="Ketosynthase family 3 (KS3)" evidence="7">
    <location>
        <begin position="6"/>
        <end position="434"/>
    </location>
</feature>
<dbReference type="Pfam" id="PF22621">
    <property type="entry name" value="CurL-like_PKS_C"/>
    <property type="match status" value="1"/>
</dbReference>
<dbReference type="Pfam" id="PF02801">
    <property type="entry name" value="Ketoacyl-synt_C"/>
    <property type="match status" value="1"/>
</dbReference>
<dbReference type="InterPro" id="IPR016039">
    <property type="entry name" value="Thiolase-like"/>
</dbReference>
<dbReference type="SMART" id="SM00824">
    <property type="entry name" value="PKS_TE"/>
    <property type="match status" value="1"/>
</dbReference>
<dbReference type="InterPro" id="IPR016036">
    <property type="entry name" value="Malonyl_transacylase_ACP-bd"/>
</dbReference>
<dbReference type="Gene3D" id="3.40.366.10">
    <property type="entry name" value="Malonyl-Coenzyme A Acyl Carrier Protein, domain 2"/>
    <property type="match status" value="1"/>
</dbReference>
<keyword evidence="3" id="KW-0808">Transferase</keyword>
<dbReference type="InterPro" id="IPR049552">
    <property type="entry name" value="PKS_DH_N"/>
</dbReference>
<dbReference type="Pfam" id="PF00550">
    <property type="entry name" value="PP-binding"/>
    <property type="match status" value="1"/>
</dbReference>
<feature type="domain" description="PKS/mFAS DH" evidence="8">
    <location>
        <begin position="1387"/>
        <end position="1676"/>
    </location>
</feature>
<comment type="caution">
    <text evidence="9">The sequence shown here is derived from an EMBL/GenBank/DDBJ whole genome shotgun (WGS) entry which is preliminary data.</text>
</comment>
<dbReference type="InterPro" id="IPR050091">
    <property type="entry name" value="PKS_NRPS_Biosynth_Enz"/>
</dbReference>
<dbReference type="Gene3D" id="3.30.70.250">
    <property type="entry name" value="Malonyl-CoA ACP transacylase, ACP-binding"/>
    <property type="match status" value="1"/>
</dbReference>
<dbReference type="InterPro" id="IPR057326">
    <property type="entry name" value="KR_dom"/>
</dbReference>
<feature type="region of interest" description="Disordered" evidence="5">
    <location>
        <begin position="1747"/>
        <end position="1767"/>
    </location>
</feature>
<dbReference type="SUPFAM" id="SSF53901">
    <property type="entry name" value="Thiolase-like"/>
    <property type="match status" value="1"/>
</dbReference>
<dbReference type="SUPFAM" id="SSF51735">
    <property type="entry name" value="NAD(P)-binding Rossmann-fold domains"/>
    <property type="match status" value="2"/>
</dbReference>
<dbReference type="Pfam" id="PF08659">
    <property type="entry name" value="KR"/>
    <property type="match status" value="1"/>
</dbReference>
<dbReference type="InterPro" id="IPR049490">
    <property type="entry name" value="C883_1060-like_KR_N"/>
</dbReference>
<feature type="compositionally biased region" description="Polar residues" evidence="5">
    <location>
        <begin position="1747"/>
        <end position="1758"/>
    </location>
</feature>
<dbReference type="SMART" id="SM00825">
    <property type="entry name" value="PKS_KS"/>
    <property type="match status" value="1"/>
</dbReference>
<dbReference type="InterPro" id="IPR036291">
    <property type="entry name" value="NAD(P)-bd_dom_sf"/>
</dbReference>
<dbReference type="InterPro" id="IPR049900">
    <property type="entry name" value="PKS_mFAS_DH"/>
</dbReference>
<dbReference type="Pfam" id="PF00109">
    <property type="entry name" value="ketoacyl-synt"/>
    <property type="match status" value="1"/>
</dbReference>
<dbReference type="InterPro" id="IPR013968">
    <property type="entry name" value="PKS_KR"/>
</dbReference>
<dbReference type="EMBL" id="JBFNXX010000003">
    <property type="protein sequence ID" value="MEW9918951.1"/>
    <property type="molecule type" value="Genomic_DNA"/>
</dbReference>